<dbReference type="Pfam" id="PF00535">
    <property type="entry name" value="Glycos_transf_2"/>
    <property type="match status" value="1"/>
</dbReference>
<dbReference type="EMBL" id="AY177683">
    <property type="protein sequence ID" value="AAO59432.1"/>
    <property type="molecule type" value="Genomic_DNA"/>
</dbReference>
<dbReference type="CDD" id="cd00761">
    <property type="entry name" value="Glyco_tranf_GTA_type"/>
    <property type="match status" value="1"/>
</dbReference>
<dbReference type="Gene3D" id="3.40.50.12580">
    <property type="match status" value="1"/>
</dbReference>
<dbReference type="Gene3D" id="3.90.550.10">
    <property type="entry name" value="Spore Coat Polysaccharide Biosynthesis Protein SpsA, Chain A"/>
    <property type="match status" value="1"/>
</dbReference>
<dbReference type="Pfam" id="PF04464">
    <property type="entry name" value="Glyphos_transf"/>
    <property type="match status" value="1"/>
</dbReference>
<protein>
    <submittedName>
        <fullName evidence="4">Glycosyltransferase</fullName>
    </submittedName>
</protein>
<gene>
    <name evidence="4" type="primary">epsJ</name>
</gene>
<evidence type="ECO:0000256" key="2">
    <source>
        <dbReference type="ARBA" id="ARBA00022679"/>
    </source>
</evidence>
<dbReference type="InterPro" id="IPR001173">
    <property type="entry name" value="Glyco_trans_2-like"/>
</dbReference>
<proteinExistence type="predicted"/>
<dbReference type="InterPro" id="IPR007554">
    <property type="entry name" value="Glycerophosphate_synth"/>
</dbReference>
<dbReference type="SUPFAM" id="SSF53756">
    <property type="entry name" value="UDP-Glycosyltransferase/glycogen phosphorylase"/>
    <property type="match status" value="1"/>
</dbReference>
<evidence type="ECO:0000259" key="3">
    <source>
        <dbReference type="Pfam" id="PF00535"/>
    </source>
</evidence>
<sequence>MKLVTVIVPVYNVEKYIEECIDSILTQSIDGIKCEDSIEIIFIDDGSPDSSSEIIQKYQEKYKNIFLISQENAGQSVARNNAINIASGEYIFFLDSDDLLPPNALSPLYKLAKETDSEVIISHSKAFNSRRSWFVDDHAEVASASFRKINFYHRSILVKTPAPWAKLYKRELLTRNDIKFPVGIKLAEDWIFVMKAMQKANHISSTPHISYLYRGRDDELNPSCTQIVNDKVFYDLIKVYELSLELSLPPTQTRIAKLFILRGILYRLAKYSQDNTIEDCKPIYKAINIFLHNYIDDQLLRIFTPARRLPLLLIYNGFYSEAHRTLNNKFKKTCLKKGIHLQDNDIISDYKKLKSDKFKKPLKRYKNKYTQLVSHAAWLAKYKTAKIISPLYKDQGKKIALIGERLGNTANDSSYHLFSHINSNNTAQKSKHKYYYVIKKNAKTKSNLSKFSNVVNYGSMKHFALFHAAEKYIFSDSMRDVFHHWQRVSDAHAHKPRVFLQHGIFATSRAKGYYDKNSMLRRGELPNKFIVSSELEKTLVCRQFGFDSEEIAITGLARFDKLQVKKNNKLSKTILLLPTWRDWLSDVSEEKFIKSQYFNKIHSLITNEDLNNLLLEKNYRLVVCLHHKMHKHVQNISARSSQLDIFSMNDIDIQPLITNADLMITDYSSASFDILYQNKPVLYYWFDSQQFFATRGGPLICPLKDFPGPISSTENELINQLSMHIENNCIPQKKICKNCKAIF</sequence>
<evidence type="ECO:0000313" key="4">
    <source>
        <dbReference type="EMBL" id="AAO59432.1"/>
    </source>
</evidence>
<name>Q848R6_AERHY</name>
<dbReference type="PANTHER" id="PTHR22916:SF51">
    <property type="entry name" value="GLYCOSYLTRANSFERASE EPSH-RELATED"/>
    <property type="match status" value="1"/>
</dbReference>
<evidence type="ECO:0000256" key="1">
    <source>
        <dbReference type="ARBA" id="ARBA00022676"/>
    </source>
</evidence>
<dbReference type="GO" id="GO:0016758">
    <property type="term" value="F:hexosyltransferase activity"/>
    <property type="evidence" value="ECO:0007669"/>
    <property type="project" value="UniProtKB-ARBA"/>
</dbReference>
<dbReference type="SUPFAM" id="SSF53448">
    <property type="entry name" value="Nucleotide-diphospho-sugar transferases"/>
    <property type="match status" value="1"/>
</dbReference>
<reference evidence="4" key="2">
    <citation type="journal article" date="2003" name="Microbiology">
        <title>Detection and genetic analysis of group II capsules in Aeromonas hydrophila.</title>
        <authorList>
            <person name="Zhang Y.L."/>
            <person name="Lau Y.L."/>
            <person name="Arakawa E."/>
            <person name="Leung K.Y."/>
        </authorList>
    </citation>
    <scope>NUCLEOTIDE SEQUENCE</scope>
    <source>
        <strain evidence="4">JCM3983</strain>
    </source>
</reference>
<reference evidence="4" key="1">
    <citation type="submission" date="2002-11" db="EMBL/GenBank/DDBJ databases">
        <authorList>
            <person name="Zhang Y."/>
            <person name="Lau Y.L."/>
            <person name="Arakawa E."/>
            <person name="Leung K.Y."/>
        </authorList>
    </citation>
    <scope>NUCLEOTIDE SEQUENCE</scope>
    <source>
        <strain evidence="4">JCM3983</strain>
    </source>
</reference>
<keyword evidence="1" id="KW-0328">Glycosyltransferase</keyword>
<dbReference type="PANTHER" id="PTHR22916">
    <property type="entry name" value="GLYCOSYLTRANSFERASE"/>
    <property type="match status" value="1"/>
</dbReference>
<dbReference type="InterPro" id="IPR029044">
    <property type="entry name" value="Nucleotide-diphossugar_trans"/>
</dbReference>
<accession>Q848R6</accession>
<feature type="domain" description="Glycosyltransferase 2-like" evidence="3">
    <location>
        <begin position="5"/>
        <end position="173"/>
    </location>
</feature>
<dbReference type="InterPro" id="IPR043148">
    <property type="entry name" value="TagF_C"/>
</dbReference>
<dbReference type="CAZy" id="GT2">
    <property type="family name" value="Glycosyltransferase Family 2"/>
</dbReference>
<dbReference type="GO" id="GO:0016020">
    <property type="term" value="C:membrane"/>
    <property type="evidence" value="ECO:0007669"/>
    <property type="project" value="InterPro"/>
</dbReference>
<keyword evidence="2 4" id="KW-0808">Transferase</keyword>
<dbReference type="AlphaFoldDB" id="Q848R6"/>
<organism evidence="4">
    <name type="scientific">Aeromonas hydrophila</name>
    <dbReference type="NCBI Taxonomy" id="644"/>
    <lineage>
        <taxon>Bacteria</taxon>
        <taxon>Pseudomonadati</taxon>
        <taxon>Pseudomonadota</taxon>
        <taxon>Gammaproteobacteria</taxon>
        <taxon>Aeromonadales</taxon>
        <taxon>Aeromonadaceae</taxon>
        <taxon>Aeromonas</taxon>
    </lineage>
</organism>
<dbReference type="GO" id="GO:0047355">
    <property type="term" value="F:CDP-glycerol glycerophosphotransferase activity"/>
    <property type="evidence" value="ECO:0007669"/>
    <property type="project" value="InterPro"/>
</dbReference>